<sequence>MTERQNEVLAVLGELADAWNAGDAAAYASHFTEDADYVTFFGMNMPGRAIIESAHRALFEGPLRGSKLVSGGGEPKVRFVRPDVAIVVSGGGSSLSGGAPEPGRESTLTYVLVEEPGGWRVASFQNTRVSDPAAGAPAGGERRTLG</sequence>
<evidence type="ECO:0000259" key="1">
    <source>
        <dbReference type="Pfam" id="PF14534"/>
    </source>
</evidence>
<dbReference type="RefSeq" id="WP_038517107.1">
    <property type="nucleotide sequence ID" value="NZ_CP008953.1"/>
</dbReference>
<feature type="domain" description="DUF4440" evidence="1">
    <location>
        <begin position="9"/>
        <end position="121"/>
    </location>
</feature>
<dbReference type="eggNOG" id="COG3631">
    <property type="taxonomic scope" value="Bacteria"/>
</dbReference>
<dbReference type="KEGG" id="aja:AJAP_29235"/>
<dbReference type="STRING" id="208439.AJAP_29235"/>
<dbReference type="AlphaFoldDB" id="A0A075V708"/>
<name>A0A075V708_9PSEU</name>
<reference evidence="2 3" key="1">
    <citation type="journal article" date="2014" name="J. Biotechnol.">
        <title>Complete genome sequence of the actinobacterium Amycolatopsis japonica MG417-CF17(T) (=DSM 44213T) producing (S,S)-N,N'-ethylenediaminedisuccinic acid.</title>
        <authorList>
            <person name="Stegmann E."/>
            <person name="Albersmeier A."/>
            <person name="Spohn M."/>
            <person name="Gert H."/>
            <person name="Weber T."/>
            <person name="Wohlleben W."/>
            <person name="Kalinowski J."/>
            <person name="Ruckert C."/>
        </authorList>
    </citation>
    <scope>NUCLEOTIDE SEQUENCE [LARGE SCALE GENOMIC DNA]</scope>
    <source>
        <strain evidence="3">MG417-CF17 (DSM 44213)</strain>
    </source>
</reference>
<dbReference type="EMBL" id="CP008953">
    <property type="protein sequence ID" value="AIG78680.1"/>
    <property type="molecule type" value="Genomic_DNA"/>
</dbReference>
<evidence type="ECO:0000313" key="3">
    <source>
        <dbReference type="Proteomes" id="UP000028492"/>
    </source>
</evidence>
<proteinExistence type="predicted"/>
<dbReference type="InterPro" id="IPR011944">
    <property type="entry name" value="Steroid_delta5-4_isomerase"/>
</dbReference>
<dbReference type="InterPro" id="IPR027843">
    <property type="entry name" value="DUF4440"/>
</dbReference>
<protein>
    <recommendedName>
        <fullName evidence="1">DUF4440 domain-containing protein</fullName>
    </recommendedName>
</protein>
<dbReference type="HOGENOM" id="CLU_129336_1_0_11"/>
<dbReference type="Proteomes" id="UP000028492">
    <property type="component" value="Chromosome"/>
</dbReference>
<gene>
    <name evidence="2" type="ORF">AJAP_29235</name>
</gene>
<accession>A0A075V708</accession>
<dbReference type="Pfam" id="PF14534">
    <property type="entry name" value="DUF4440"/>
    <property type="match status" value="1"/>
</dbReference>
<dbReference type="NCBIfam" id="TIGR02246">
    <property type="entry name" value="SgcJ/EcaC family oxidoreductase"/>
    <property type="match status" value="1"/>
</dbReference>
<dbReference type="SUPFAM" id="SSF54427">
    <property type="entry name" value="NTF2-like"/>
    <property type="match status" value="1"/>
</dbReference>
<dbReference type="Gene3D" id="3.10.450.50">
    <property type="match status" value="1"/>
</dbReference>
<organism evidence="2 3">
    <name type="scientific">Amycolatopsis japonica</name>
    <dbReference type="NCBI Taxonomy" id="208439"/>
    <lineage>
        <taxon>Bacteria</taxon>
        <taxon>Bacillati</taxon>
        <taxon>Actinomycetota</taxon>
        <taxon>Actinomycetes</taxon>
        <taxon>Pseudonocardiales</taxon>
        <taxon>Pseudonocardiaceae</taxon>
        <taxon>Amycolatopsis</taxon>
        <taxon>Amycolatopsis japonica group</taxon>
    </lineage>
</organism>
<evidence type="ECO:0000313" key="2">
    <source>
        <dbReference type="EMBL" id="AIG78680.1"/>
    </source>
</evidence>
<keyword evidence="3" id="KW-1185">Reference proteome</keyword>
<dbReference type="InterPro" id="IPR032710">
    <property type="entry name" value="NTF2-like_dom_sf"/>
</dbReference>